<keyword evidence="3" id="KW-1185">Reference proteome</keyword>
<organism evidence="2 3">
    <name type="scientific">Volvox africanus</name>
    <dbReference type="NCBI Taxonomy" id="51714"/>
    <lineage>
        <taxon>Eukaryota</taxon>
        <taxon>Viridiplantae</taxon>
        <taxon>Chlorophyta</taxon>
        <taxon>core chlorophytes</taxon>
        <taxon>Chlorophyceae</taxon>
        <taxon>CS clade</taxon>
        <taxon>Chlamydomonadales</taxon>
        <taxon>Volvocaceae</taxon>
        <taxon>Volvox</taxon>
    </lineage>
</organism>
<feature type="non-terminal residue" evidence="2">
    <location>
        <position position="1"/>
    </location>
</feature>
<feature type="non-terminal residue" evidence="2">
    <location>
        <position position="591"/>
    </location>
</feature>
<evidence type="ECO:0000313" key="2">
    <source>
        <dbReference type="EMBL" id="GIL60658.1"/>
    </source>
</evidence>
<accession>A0A8J4F4E3</accession>
<feature type="region of interest" description="Disordered" evidence="1">
    <location>
        <begin position="416"/>
        <end position="438"/>
    </location>
</feature>
<evidence type="ECO:0000313" key="3">
    <source>
        <dbReference type="Proteomes" id="UP000747399"/>
    </source>
</evidence>
<feature type="region of interest" description="Disordered" evidence="1">
    <location>
        <begin position="247"/>
        <end position="292"/>
    </location>
</feature>
<dbReference type="EMBL" id="BNCO01000041">
    <property type="protein sequence ID" value="GIL60658.1"/>
    <property type="molecule type" value="Genomic_DNA"/>
</dbReference>
<feature type="region of interest" description="Disordered" evidence="1">
    <location>
        <begin position="76"/>
        <end position="96"/>
    </location>
</feature>
<proteinExistence type="predicted"/>
<comment type="caution">
    <text evidence="2">The sequence shown here is derived from an EMBL/GenBank/DDBJ whole genome shotgun (WGS) entry which is preliminary data.</text>
</comment>
<dbReference type="AlphaFoldDB" id="A0A8J4F4E3"/>
<feature type="compositionally biased region" description="Polar residues" evidence="1">
    <location>
        <begin position="257"/>
        <end position="268"/>
    </location>
</feature>
<reference evidence="2" key="1">
    <citation type="journal article" date="2021" name="Proc. Natl. Acad. Sci. U.S.A.">
        <title>Three genomes in the algal genus Volvox reveal the fate of a haploid sex-determining region after a transition to homothallism.</title>
        <authorList>
            <person name="Yamamoto K."/>
            <person name="Hamaji T."/>
            <person name="Kawai-Toyooka H."/>
            <person name="Matsuzaki R."/>
            <person name="Takahashi F."/>
            <person name="Nishimura Y."/>
            <person name="Kawachi M."/>
            <person name="Noguchi H."/>
            <person name="Minakuchi Y."/>
            <person name="Umen J.G."/>
            <person name="Toyoda A."/>
            <person name="Nozaki H."/>
        </authorList>
    </citation>
    <scope>NUCLEOTIDE SEQUENCE</scope>
    <source>
        <strain evidence="2">NIES-3780</strain>
    </source>
</reference>
<name>A0A8J4F4E3_9CHLO</name>
<protein>
    <submittedName>
        <fullName evidence="2">Uncharacterized protein</fullName>
    </submittedName>
</protein>
<gene>
    <name evidence="2" type="ORF">Vafri_15194</name>
</gene>
<evidence type="ECO:0000256" key="1">
    <source>
        <dbReference type="SAM" id="MobiDB-lite"/>
    </source>
</evidence>
<dbReference type="Proteomes" id="UP000747399">
    <property type="component" value="Unassembled WGS sequence"/>
</dbReference>
<feature type="compositionally biased region" description="Polar residues" evidence="1">
    <location>
        <begin position="165"/>
        <end position="187"/>
    </location>
</feature>
<sequence length="591" mass="61088">LSCLRMAVSRMKRRLRRDLDSSTQLNARRCETLQASLEQRISELVPQVMATWTEEGGFPITDTRMTPLVAQRGRHQQHQQQTTHQFRSSEEAGKITDPVTGTGGLVSELHPDERQRCLQQTSERSIGEGLVPELCLVEQSDQRAESTQTYVSMGDKGAYNVKTSDMQTGSSCSSCNTRNGGNSSSDSRAGGNIRIRFDGHGGNGGGGEVLTGPYAPWPQWSAEQQDVAAAASRLLAARVGMHMDQKFESDARPRLQTPDSMPSSSRNTATREEDLTTHPSGPTAIVDSEAKASDSEASSVSLSGAPTLKSLQAAAVRMLPAMRARDAVVTLEVLRRLKLPPSAVPPGELSAAGQGLILGAAELSDSELQAAVAVAAWVVGGHDQSHGGRRASGRRPLPPRAASVWPWYVRSGGGSGGGDGSVSAAPGTRPSASARGLQQGQMDTVGVLGNELVARERLRRAHAAIAAAAAAAAAATITSMATVVTAAGRVDRAATAAGKAAAKPAAVAAAVDAAAGSATVMNDVNISTESTSPPASDVSAATAASAASAATAAAAAPATSPILTALRTLRRANMTHSRLALAALGVLPEQD</sequence>
<feature type="region of interest" description="Disordered" evidence="1">
    <location>
        <begin position="165"/>
        <end position="191"/>
    </location>
</feature>